<dbReference type="InParanoid" id="Q024T9"/>
<dbReference type="Pfam" id="PF04168">
    <property type="entry name" value="Alpha-E"/>
    <property type="match status" value="1"/>
</dbReference>
<feature type="domain" description="DUF403" evidence="1">
    <location>
        <begin position="7"/>
        <end position="316"/>
    </location>
</feature>
<dbReference type="KEGG" id="sus:Acid_2498"/>
<reference evidence="2" key="1">
    <citation type="submission" date="2006-10" db="EMBL/GenBank/DDBJ databases">
        <title>Complete sequence of Solibacter usitatus Ellin6076.</title>
        <authorList>
            <consortium name="US DOE Joint Genome Institute"/>
            <person name="Copeland A."/>
            <person name="Lucas S."/>
            <person name="Lapidus A."/>
            <person name="Barry K."/>
            <person name="Detter J.C."/>
            <person name="Glavina del Rio T."/>
            <person name="Hammon N."/>
            <person name="Israni S."/>
            <person name="Dalin E."/>
            <person name="Tice H."/>
            <person name="Pitluck S."/>
            <person name="Thompson L.S."/>
            <person name="Brettin T."/>
            <person name="Bruce D."/>
            <person name="Han C."/>
            <person name="Tapia R."/>
            <person name="Gilna P."/>
            <person name="Schmutz J."/>
            <person name="Larimer F."/>
            <person name="Land M."/>
            <person name="Hauser L."/>
            <person name="Kyrpides N."/>
            <person name="Mikhailova N."/>
            <person name="Janssen P.H."/>
            <person name="Kuske C.R."/>
            <person name="Richardson P."/>
        </authorList>
    </citation>
    <scope>NUCLEOTIDE SEQUENCE</scope>
    <source>
        <strain evidence="2">Ellin6076</strain>
    </source>
</reference>
<dbReference type="eggNOG" id="COG2307">
    <property type="taxonomic scope" value="Bacteria"/>
</dbReference>
<sequence length="327" mass="37097">MSNTKPLLSRVANAVYWLGRYIERAENVARFLDVNHNLMLDLPQGFADQWQPIVDTTGDRALFLERYGVATRENVVRFLAFDPEYPNSIYSCVLAARENARSVRETISSEMWQQINSLYLLITAESRNLAPADLPGFCHQVRMGCHLIHGILHVTMSHNHAWQFIRLGSHLERADKTTRILDVKYFILLPSLSDVGTPYDDVQWSAVLKSVSGFEMYRKRHGRISPEKIAEFLLLDAEFPRALRYCVAIADRSLHSITGTPVGTYSCPSEQRMGMLRGELDFANVEHILSTGLHEFCDAAQTKMNTIDECISGDFFAQRPLTSIARA</sequence>
<protein>
    <recommendedName>
        <fullName evidence="1">DUF403 domain-containing protein</fullName>
    </recommendedName>
</protein>
<dbReference type="PANTHER" id="PTHR34595">
    <property type="entry name" value="BLR5612 PROTEIN"/>
    <property type="match status" value="1"/>
</dbReference>
<dbReference type="AlphaFoldDB" id="Q024T9"/>
<dbReference type="EMBL" id="CP000473">
    <property type="protein sequence ID" value="ABJ83487.1"/>
    <property type="molecule type" value="Genomic_DNA"/>
</dbReference>
<evidence type="ECO:0000313" key="2">
    <source>
        <dbReference type="EMBL" id="ABJ83487.1"/>
    </source>
</evidence>
<accession>Q024T9</accession>
<dbReference type="HOGENOM" id="CLU_071567_1_0_0"/>
<organism evidence="2">
    <name type="scientific">Solibacter usitatus (strain Ellin6076)</name>
    <dbReference type="NCBI Taxonomy" id="234267"/>
    <lineage>
        <taxon>Bacteria</taxon>
        <taxon>Pseudomonadati</taxon>
        <taxon>Acidobacteriota</taxon>
        <taxon>Terriglobia</taxon>
        <taxon>Bryobacterales</taxon>
        <taxon>Solibacteraceae</taxon>
        <taxon>Candidatus Solibacter</taxon>
    </lineage>
</organism>
<evidence type="ECO:0000259" key="1">
    <source>
        <dbReference type="Pfam" id="PF04168"/>
    </source>
</evidence>
<dbReference type="OrthoDB" id="9803532at2"/>
<dbReference type="STRING" id="234267.Acid_2498"/>
<dbReference type="InterPro" id="IPR007296">
    <property type="entry name" value="DUF403"/>
</dbReference>
<name>Q024T9_SOLUE</name>
<dbReference type="PANTHER" id="PTHR34595:SF7">
    <property type="entry name" value="SLL1039 PROTEIN"/>
    <property type="match status" value="1"/>
</dbReference>
<dbReference type="InterPro" id="IPR051680">
    <property type="entry name" value="ATP-dep_Glu-Cys_Ligase-2"/>
</dbReference>
<proteinExistence type="predicted"/>
<gene>
    <name evidence="2" type="ordered locus">Acid_2498</name>
</gene>